<name>A0A9D1M2E6_9FIRM</name>
<dbReference type="NCBIfam" id="TIGR02832">
    <property type="entry name" value="spo_yunB"/>
    <property type="match status" value="1"/>
</dbReference>
<dbReference type="PIRSF" id="PIRSF021383">
    <property type="entry name" value="YunB"/>
    <property type="match status" value="1"/>
</dbReference>
<evidence type="ECO:0000313" key="2">
    <source>
        <dbReference type="EMBL" id="HIU52410.1"/>
    </source>
</evidence>
<accession>A0A9D1M2E6</accession>
<gene>
    <name evidence="2" type="primary">yunB</name>
    <name evidence="2" type="ORF">IAB70_07390</name>
</gene>
<dbReference type="Pfam" id="PF09560">
    <property type="entry name" value="Spore_YunB"/>
    <property type="match status" value="1"/>
</dbReference>
<evidence type="ECO:0000313" key="3">
    <source>
        <dbReference type="Proteomes" id="UP000824093"/>
    </source>
</evidence>
<keyword evidence="1" id="KW-0812">Transmembrane</keyword>
<dbReference type="InterPro" id="IPR014197">
    <property type="entry name" value="Sporulation_prot_YunB"/>
</dbReference>
<sequence length="231" mass="26183">MDRIYSRWRIRIPKIKEKRNRKKLKIIVIFIIAILTVIVSIRAVNPIFEKMSEAEAKAIATKISNEKATEVMANYKYQDLVTIMKDNNGNITAITSNIIPINEIISDVAVKIQEELDKVELKEINIPIGSFTGSKILAGRGPNVNIKLKTIGDVETDFRSEFKEAGINQTLHRLYLQVDCKVAILTPFQTLERNISNQVILAENVIVGITPNTYYNFEGMTTTQEALEIME</sequence>
<dbReference type="EMBL" id="DVNH01000061">
    <property type="protein sequence ID" value="HIU52410.1"/>
    <property type="molecule type" value="Genomic_DNA"/>
</dbReference>
<reference evidence="2" key="1">
    <citation type="submission" date="2020-10" db="EMBL/GenBank/DDBJ databases">
        <authorList>
            <person name="Gilroy R."/>
        </authorList>
    </citation>
    <scope>NUCLEOTIDE SEQUENCE</scope>
    <source>
        <strain evidence="2">CHK195-15760</strain>
    </source>
</reference>
<proteinExistence type="predicted"/>
<evidence type="ECO:0000256" key="1">
    <source>
        <dbReference type="SAM" id="Phobius"/>
    </source>
</evidence>
<dbReference type="AlphaFoldDB" id="A0A9D1M2E6"/>
<dbReference type="Proteomes" id="UP000824093">
    <property type="component" value="Unassembled WGS sequence"/>
</dbReference>
<keyword evidence="1" id="KW-1133">Transmembrane helix</keyword>
<comment type="caution">
    <text evidence="2">The sequence shown here is derived from an EMBL/GenBank/DDBJ whole genome shotgun (WGS) entry which is preliminary data.</text>
</comment>
<feature type="transmembrane region" description="Helical" evidence="1">
    <location>
        <begin position="24"/>
        <end position="44"/>
    </location>
</feature>
<reference evidence="2" key="2">
    <citation type="journal article" date="2021" name="PeerJ">
        <title>Extensive microbial diversity within the chicken gut microbiome revealed by metagenomics and culture.</title>
        <authorList>
            <person name="Gilroy R."/>
            <person name="Ravi A."/>
            <person name="Getino M."/>
            <person name="Pursley I."/>
            <person name="Horton D.L."/>
            <person name="Alikhan N.F."/>
            <person name="Baker D."/>
            <person name="Gharbi K."/>
            <person name="Hall N."/>
            <person name="Watson M."/>
            <person name="Adriaenssens E.M."/>
            <person name="Foster-Nyarko E."/>
            <person name="Jarju S."/>
            <person name="Secka A."/>
            <person name="Antonio M."/>
            <person name="Oren A."/>
            <person name="Chaudhuri R.R."/>
            <person name="La Ragione R."/>
            <person name="Hildebrand F."/>
            <person name="Pallen M.J."/>
        </authorList>
    </citation>
    <scope>NUCLEOTIDE SEQUENCE</scope>
    <source>
        <strain evidence="2">CHK195-15760</strain>
    </source>
</reference>
<protein>
    <submittedName>
        <fullName evidence="2">Sporulation protein YunB</fullName>
    </submittedName>
</protein>
<organism evidence="2 3">
    <name type="scientific">Candidatus Merdicola faecigallinarum</name>
    <dbReference type="NCBI Taxonomy" id="2840862"/>
    <lineage>
        <taxon>Bacteria</taxon>
        <taxon>Bacillati</taxon>
        <taxon>Bacillota</taxon>
        <taxon>Clostridia</taxon>
        <taxon>Candidatus Merdicola</taxon>
    </lineage>
</organism>
<keyword evidence="1" id="KW-0472">Membrane</keyword>